<dbReference type="Proteomes" id="UP000275925">
    <property type="component" value="Unassembled WGS sequence"/>
</dbReference>
<proteinExistence type="predicted"/>
<feature type="domain" description="CBS" evidence="10">
    <location>
        <begin position="281"/>
        <end position="338"/>
    </location>
</feature>
<dbReference type="InterPro" id="IPR002550">
    <property type="entry name" value="CNNM"/>
</dbReference>
<keyword evidence="4 8" id="KW-1133">Transmembrane helix</keyword>
<keyword evidence="6 8" id="KW-0472">Membrane</keyword>
<dbReference type="InterPro" id="IPR046342">
    <property type="entry name" value="CBS_dom_sf"/>
</dbReference>
<evidence type="ECO:0000256" key="4">
    <source>
        <dbReference type="ARBA" id="ARBA00022989"/>
    </source>
</evidence>
<evidence type="ECO:0000256" key="7">
    <source>
        <dbReference type="PROSITE-ProRule" id="PRU00703"/>
    </source>
</evidence>
<feature type="transmembrane region" description="Helical" evidence="9">
    <location>
        <begin position="126"/>
        <end position="148"/>
    </location>
</feature>
<evidence type="ECO:0000256" key="5">
    <source>
        <dbReference type="ARBA" id="ARBA00023122"/>
    </source>
</evidence>
<evidence type="ECO:0000256" key="8">
    <source>
        <dbReference type="PROSITE-ProRule" id="PRU01193"/>
    </source>
</evidence>
<reference evidence="12 13" key="1">
    <citation type="journal article" date="2019" name="ISME J.">
        <title>Genome analyses of uncultured TG2/ZB3 bacteria in 'Margulisbacteria' specifically attached to ectosymbiotic spirochetes of protists in the termite gut.</title>
        <authorList>
            <person name="Utami Y.D."/>
            <person name="Kuwahara H."/>
            <person name="Igai K."/>
            <person name="Murakami T."/>
            <person name="Sugaya K."/>
            <person name="Morikawa T."/>
            <person name="Nagura Y."/>
            <person name="Yuki M."/>
            <person name="Deevong P."/>
            <person name="Inoue T."/>
            <person name="Kihara K."/>
            <person name="Lo N."/>
            <person name="Yamada A."/>
            <person name="Ohkuma M."/>
            <person name="Hongoh Y."/>
        </authorList>
    </citation>
    <scope>NUCLEOTIDE SEQUENCE [LARGE SCALE GENOMIC DNA]</scope>
    <source>
        <strain evidence="12">NkOx7-02</strain>
    </source>
</reference>
<evidence type="ECO:0000313" key="12">
    <source>
        <dbReference type="EMBL" id="GBR75739.1"/>
    </source>
</evidence>
<evidence type="ECO:0000256" key="1">
    <source>
        <dbReference type="ARBA" id="ARBA00004141"/>
    </source>
</evidence>
<keyword evidence="3" id="KW-0677">Repeat</keyword>
<feature type="transmembrane region" description="Helical" evidence="9">
    <location>
        <begin position="93"/>
        <end position="114"/>
    </location>
</feature>
<accession>A0A388TG67</accession>
<dbReference type="CDD" id="cd04590">
    <property type="entry name" value="CBS_pair_CorC_HlyC_assoc"/>
    <property type="match status" value="1"/>
</dbReference>
<gene>
    <name evidence="12" type="ORF">NO2_0385</name>
</gene>
<keyword evidence="2 8" id="KW-0812">Transmembrane</keyword>
<evidence type="ECO:0000259" key="10">
    <source>
        <dbReference type="PROSITE" id="PS51371"/>
    </source>
</evidence>
<dbReference type="Pfam" id="PF01595">
    <property type="entry name" value="CNNM"/>
    <property type="match status" value="1"/>
</dbReference>
<evidence type="ECO:0000313" key="13">
    <source>
        <dbReference type="Proteomes" id="UP000275925"/>
    </source>
</evidence>
<dbReference type="PANTHER" id="PTHR22777:SF17">
    <property type="entry name" value="UPF0053 PROTEIN SLL0260"/>
    <property type="match status" value="1"/>
</dbReference>
<feature type="domain" description="CNNM transmembrane" evidence="11">
    <location>
        <begin position="1"/>
        <end position="192"/>
    </location>
</feature>
<keyword evidence="5 7" id="KW-0129">CBS domain</keyword>
<organism evidence="12 13">
    <name type="scientific">Candidatus Termititenax persephonae</name>
    <dbReference type="NCBI Taxonomy" id="2218525"/>
    <lineage>
        <taxon>Bacteria</taxon>
        <taxon>Bacillati</taxon>
        <taxon>Candidatus Margulisiibacteriota</taxon>
        <taxon>Candidatus Termititenacia</taxon>
        <taxon>Candidatus Termititenacales</taxon>
        <taxon>Candidatus Termititenacaceae</taxon>
        <taxon>Candidatus Termititenax</taxon>
    </lineage>
</organism>
<sequence length="342" mass="38559">MLAETILVFVLLLVSAFFSCSETALTALSKHQLSLLKSRKVRGYKNILYLKQNPGIMLATILLGNNLVNIMLTTIGTLIVLKLLRAAGIDNEIWTTIITTCVVTFVVLVFGEVTPKTIGLSKARNFALFSGRLIVFFTHLFKPLVLLLNKFSNLVITLLGGQHLGKNILITEEELLSIIDAGQETGVIEKEEKNMLRDVIRFGDSFVGEVMTPLDNVLAVEASDTIEVLFKKIQGRLPSRVPVCRGGRRNIIGVLYLKDLLQKIHTTPSYAQKKIEEFQDLIRPPYIVYIDQKSAQVMRYMRFQHIHIAIVQNRDKKTVGILTFEDLLEEIIGEIQDEYEQS</sequence>
<protein>
    <submittedName>
        <fullName evidence="12">Hemolysin</fullName>
    </submittedName>
</protein>
<dbReference type="PROSITE" id="PS51846">
    <property type="entry name" value="CNNM"/>
    <property type="match status" value="1"/>
</dbReference>
<feature type="transmembrane region" description="Helical" evidence="9">
    <location>
        <begin position="56"/>
        <end position="81"/>
    </location>
</feature>
<dbReference type="EMBL" id="BGZO01000007">
    <property type="protein sequence ID" value="GBR75739.1"/>
    <property type="molecule type" value="Genomic_DNA"/>
</dbReference>
<dbReference type="InterPro" id="IPR000644">
    <property type="entry name" value="CBS_dom"/>
</dbReference>
<dbReference type="SUPFAM" id="SSF54631">
    <property type="entry name" value="CBS-domain pair"/>
    <property type="match status" value="1"/>
</dbReference>
<dbReference type="PANTHER" id="PTHR22777">
    <property type="entry name" value="HEMOLYSIN-RELATED"/>
    <property type="match status" value="1"/>
</dbReference>
<feature type="domain" description="CBS" evidence="10">
    <location>
        <begin position="211"/>
        <end position="272"/>
    </location>
</feature>
<evidence type="ECO:0000259" key="11">
    <source>
        <dbReference type="PROSITE" id="PS51846"/>
    </source>
</evidence>
<comment type="caution">
    <text evidence="12">The sequence shown here is derived from an EMBL/GenBank/DDBJ whole genome shotgun (WGS) entry which is preliminary data.</text>
</comment>
<dbReference type="AlphaFoldDB" id="A0A388TG67"/>
<name>A0A388TG67_9BACT</name>
<dbReference type="Pfam" id="PF00571">
    <property type="entry name" value="CBS"/>
    <property type="match status" value="2"/>
</dbReference>
<dbReference type="Gene3D" id="3.10.580.10">
    <property type="entry name" value="CBS-domain"/>
    <property type="match status" value="1"/>
</dbReference>
<comment type="subcellular location">
    <subcellularLocation>
        <location evidence="1">Membrane</location>
        <topology evidence="1">Multi-pass membrane protein</topology>
    </subcellularLocation>
</comment>
<evidence type="ECO:0000256" key="9">
    <source>
        <dbReference type="SAM" id="Phobius"/>
    </source>
</evidence>
<evidence type="ECO:0000256" key="6">
    <source>
        <dbReference type="ARBA" id="ARBA00023136"/>
    </source>
</evidence>
<dbReference type="InterPro" id="IPR044751">
    <property type="entry name" value="Ion_transp-like_CBS"/>
</dbReference>
<dbReference type="GO" id="GO:0005886">
    <property type="term" value="C:plasma membrane"/>
    <property type="evidence" value="ECO:0007669"/>
    <property type="project" value="TreeGrafter"/>
</dbReference>
<evidence type="ECO:0000256" key="2">
    <source>
        <dbReference type="ARBA" id="ARBA00022692"/>
    </source>
</evidence>
<keyword evidence="13" id="KW-1185">Reference proteome</keyword>
<evidence type="ECO:0000256" key="3">
    <source>
        <dbReference type="ARBA" id="ARBA00022737"/>
    </source>
</evidence>
<dbReference type="PROSITE" id="PS51371">
    <property type="entry name" value="CBS"/>
    <property type="match status" value="2"/>
</dbReference>